<accession>A0A0D3J9D7</accession>
<dbReference type="PaxDb" id="2903-EOD20122"/>
<dbReference type="HOGENOM" id="CLU_2296999_0_0_1"/>
<evidence type="ECO:0000313" key="2">
    <source>
        <dbReference type="Proteomes" id="UP000013827"/>
    </source>
</evidence>
<organism evidence="1 2">
    <name type="scientific">Emiliania huxleyi (strain CCMP1516)</name>
    <dbReference type="NCBI Taxonomy" id="280463"/>
    <lineage>
        <taxon>Eukaryota</taxon>
        <taxon>Haptista</taxon>
        <taxon>Haptophyta</taxon>
        <taxon>Prymnesiophyceae</taxon>
        <taxon>Isochrysidales</taxon>
        <taxon>Noelaerhabdaceae</taxon>
        <taxon>Emiliania</taxon>
    </lineage>
</organism>
<reference evidence="1" key="2">
    <citation type="submission" date="2024-10" db="UniProtKB">
        <authorList>
            <consortium name="EnsemblProtists"/>
        </authorList>
    </citation>
    <scope>IDENTIFICATION</scope>
</reference>
<dbReference type="EnsemblProtists" id="EOD20122">
    <property type="protein sequence ID" value="EOD20122"/>
    <property type="gene ID" value="EMIHUDRAFT_242403"/>
</dbReference>
<dbReference type="RefSeq" id="XP_005772551.1">
    <property type="nucleotide sequence ID" value="XM_005772494.1"/>
</dbReference>
<protein>
    <submittedName>
        <fullName evidence="1">Uncharacterized protein</fullName>
    </submittedName>
</protein>
<dbReference type="AlphaFoldDB" id="A0A0D3J9D7"/>
<keyword evidence="2" id="KW-1185">Reference proteome</keyword>
<sequence>MVSVTVEVQVWVELPSPLPPHIPSEHAARIVLLAASPTRRSAGTLCARRWQPRRLFSPCQALSASQQQAAAARRQLYCGWPSRNGCSGPKGGQLTPAGNYS</sequence>
<proteinExistence type="predicted"/>
<reference evidence="2" key="1">
    <citation type="journal article" date="2013" name="Nature">
        <title>Pan genome of the phytoplankton Emiliania underpins its global distribution.</title>
        <authorList>
            <person name="Read B.A."/>
            <person name="Kegel J."/>
            <person name="Klute M.J."/>
            <person name="Kuo A."/>
            <person name="Lefebvre S.C."/>
            <person name="Maumus F."/>
            <person name="Mayer C."/>
            <person name="Miller J."/>
            <person name="Monier A."/>
            <person name="Salamov A."/>
            <person name="Young J."/>
            <person name="Aguilar M."/>
            <person name="Claverie J.M."/>
            <person name="Frickenhaus S."/>
            <person name="Gonzalez K."/>
            <person name="Herman E.K."/>
            <person name="Lin Y.C."/>
            <person name="Napier J."/>
            <person name="Ogata H."/>
            <person name="Sarno A.F."/>
            <person name="Shmutz J."/>
            <person name="Schroeder D."/>
            <person name="de Vargas C."/>
            <person name="Verret F."/>
            <person name="von Dassow P."/>
            <person name="Valentin K."/>
            <person name="Van de Peer Y."/>
            <person name="Wheeler G."/>
            <person name="Dacks J.B."/>
            <person name="Delwiche C.F."/>
            <person name="Dyhrman S.T."/>
            <person name="Glockner G."/>
            <person name="John U."/>
            <person name="Richards T."/>
            <person name="Worden A.Z."/>
            <person name="Zhang X."/>
            <person name="Grigoriev I.V."/>
            <person name="Allen A.E."/>
            <person name="Bidle K."/>
            <person name="Borodovsky M."/>
            <person name="Bowler C."/>
            <person name="Brownlee C."/>
            <person name="Cock J.M."/>
            <person name="Elias M."/>
            <person name="Gladyshev V.N."/>
            <person name="Groth M."/>
            <person name="Guda C."/>
            <person name="Hadaegh A."/>
            <person name="Iglesias-Rodriguez M.D."/>
            <person name="Jenkins J."/>
            <person name="Jones B.M."/>
            <person name="Lawson T."/>
            <person name="Leese F."/>
            <person name="Lindquist E."/>
            <person name="Lobanov A."/>
            <person name="Lomsadze A."/>
            <person name="Malik S.B."/>
            <person name="Marsh M.E."/>
            <person name="Mackinder L."/>
            <person name="Mock T."/>
            <person name="Mueller-Roeber B."/>
            <person name="Pagarete A."/>
            <person name="Parker M."/>
            <person name="Probert I."/>
            <person name="Quesneville H."/>
            <person name="Raines C."/>
            <person name="Rensing S.A."/>
            <person name="Riano-Pachon D.M."/>
            <person name="Richier S."/>
            <person name="Rokitta S."/>
            <person name="Shiraiwa Y."/>
            <person name="Soanes D.M."/>
            <person name="van der Giezen M."/>
            <person name="Wahlund T.M."/>
            <person name="Williams B."/>
            <person name="Wilson W."/>
            <person name="Wolfe G."/>
            <person name="Wurch L.L."/>
        </authorList>
    </citation>
    <scope>NUCLEOTIDE SEQUENCE</scope>
</reference>
<dbReference type="KEGG" id="ehx:EMIHUDRAFT_242403"/>
<name>A0A0D3J9D7_EMIH1</name>
<dbReference type="GeneID" id="17265672"/>
<evidence type="ECO:0000313" key="1">
    <source>
        <dbReference type="EnsemblProtists" id="EOD20122"/>
    </source>
</evidence>
<dbReference type="Proteomes" id="UP000013827">
    <property type="component" value="Unassembled WGS sequence"/>
</dbReference>